<evidence type="ECO:0000313" key="3">
    <source>
        <dbReference type="Proteomes" id="UP001151760"/>
    </source>
</evidence>
<protein>
    <submittedName>
        <fullName evidence="2">Uncharacterized protein</fullName>
    </submittedName>
</protein>
<keyword evidence="1" id="KW-0472">Membrane</keyword>
<name>A0ABQ5DM17_9ASTR</name>
<sequence>MGDENTIRTLGDYSKPSHEGYMNTIELPVGNSVIFYDHIDGTTQKGIDYAESERLRKLSPNEAWATIKRLAQYEDEGWNDALTLDEMSLNFKNLDIEQLLGIMERKVDALMTDAVSYDPLHKGVTFRLGGVEREMSLLKFGWRVGLYFERESRNVATLSGLRKAETVNSIRETHSIWHSIGDGMFNVGNTKAQSIMDPRIKLAHRCITMTITGTKETTNRVTVIDLFYLYCIFGEGVVCNIPYWLAKYLKGIRDKAMIFN</sequence>
<organism evidence="2 3">
    <name type="scientific">Tanacetum coccineum</name>
    <dbReference type="NCBI Taxonomy" id="301880"/>
    <lineage>
        <taxon>Eukaryota</taxon>
        <taxon>Viridiplantae</taxon>
        <taxon>Streptophyta</taxon>
        <taxon>Embryophyta</taxon>
        <taxon>Tracheophyta</taxon>
        <taxon>Spermatophyta</taxon>
        <taxon>Magnoliopsida</taxon>
        <taxon>eudicotyledons</taxon>
        <taxon>Gunneridae</taxon>
        <taxon>Pentapetalae</taxon>
        <taxon>asterids</taxon>
        <taxon>campanulids</taxon>
        <taxon>Asterales</taxon>
        <taxon>Asteraceae</taxon>
        <taxon>Asteroideae</taxon>
        <taxon>Anthemideae</taxon>
        <taxon>Anthemidinae</taxon>
        <taxon>Tanacetum</taxon>
    </lineage>
</organism>
<accession>A0ABQ5DM17</accession>
<keyword evidence="3" id="KW-1185">Reference proteome</keyword>
<comment type="caution">
    <text evidence="2">The sequence shown here is derived from an EMBL/GenBank/DDBJ whole genome shotgun (WGS) entry which is preliminary data.</text>
</comment>
<evidence type="ECO:0000256" key="1">
    <source>
        <dbReference type="SAM" id="Phobius"/>
    </source>
</evidence>
<dbReference type="Proteomes" id="UP001151760">
    <property type="component" value="Unassembled WGS sequence"/>
</dbReference>
<evidence type="ECO:0000313" key="2">
    <source>
        <dbReference type="EMBL" id="GJT39316.1"/>
    </source>
</evidence>
<reference evidence="2" key="1">
    <citation type="journal article" date="2022" name="Int. J. Mol. Sci.">
        <title>Draft Genome of Tanacetum Coccineum: Genomic Comparison of Closely Related Tanacetum-Family Plants.</title>
        <authorList>
            <person name="Yamashiro T."/>
            <person name="Shiraishi A."/>
            <person name="Nakayama K."/>
            <person name="Satake H."/>
        </authorList>
    </citation>
    <scope>NUCLEOTIDE SEQUENCE</scope>
</reference>
<keyword evidence="1" id="KW-1133">Transmembrane helix</keyword>
<reference evidence="2" key="2">
    <citation type="submission" date="2022-01" db="EMBL/GenBank/DDBJ databases">
        <authorList>
            <person name="Yamashiro T."/>
            <person name="Shiraishi A."/>
            <person name="Satake H."/>
            <person name="Nakayama K."/>
        </authorList>
    </citation>
    <scope>NUCLEOTIDE SEQUENCE</scope>
</reference>
<gene>
    <name evidence="2" type="ORF">Tco_0939181</name>
</gene>
<proteinExistence type="predicted"/>
<feature type="transmembrane region" description="Helical" evidence="1">
    <location>
        <begin position="227"/>
        <end position="246"/>
    </location>
</feature>
<keyword evidence="1" id="KW-0812">Transmembrane</keyword>
<dbReference type="EMBL" id="BQNB010015377">
    <property type="protein sequence ID" value="GJT39316.1"/>
    <property type="molecule type" value="Genomic_DNA"/>
</dbReference>